<sequence>MVVLLVCCQSVFSQTIQERFYDSGELAVRETTTELYRQYGSSAREEKVEVFSKEGNLVFSGSRRYAGGYAMIRLTFYDNGGVERIENEYNSEGRHVKDMILLDRNGNRITPSQPDSTAVIDTIGGFAFPKRPALDAIKSNDLGEKQLMHVWWENGSEDTLIIRVQQKMDPEGIWKVYRLNSGDKVEIGTFDRESLLDDPAEKYILEIRSTKDSIFRKIETNEVQSTMLSAGSKTTYLYHWTGNK</sequence>
<protein>
    <submittedName>
        <fullName evidence="1">Uncharacterized protein</fullName>
    </submittedName>
</protein>
<gene>
    <name evidence="1" type="ORF">GCM10009118_33750</name>
</gene>
<evidence type="ECO:0000313" key="1">
    <source>
        <dbReference type="EMBL" id="GAA0876965.1"/>
    </source>
</evidence>
<name>A0ABN1MUC4_9FLAO</name>
<evidence type="ECO:0000313" key="2">
    <source>
        <dbReference type="Proteomes" id="UP001501126"/>
    </source>
</evidence>
<accession>A0ABN1MUC4</accession>
<dbReference type="Proteomes" id="UP001501126">
    <property type="component" value="Unassembled WGS sequence"/>
</dbReference>
<proteinExistence type="predicted"/>
<dbReference type="EMBL" id="BAAAFH010000022">
    <property type="protein sequence ID" value="GAA0876965.1"/>
    <property type="molecule type" value="Genomic_DNA"/>
</dbReference>
<organism evidence="1 2">
    <name type="scientific">Wandonia haliotis</name>
    <dbReference type="NCBI Taxonomy" id="574963"/>
    <lineage>
        <taxon>Bacteria</taxon>
        <taxon>Pseudomonadati</taxon>
        <taxon>Bacteroidota</taxon>
        <taxon>Flavobacteriia</taxon>
        <taxon>Flavobacteriales</taxon>
        <taxon>Crocinitomicaceae</taxon>
        <taxon>Wandonia</taxon>
    </lineage>
</organism>
<keyword evidence="2" id="KW-1185">Reference proteome</keyword>
<comment type="caution">
    <text evidence="1">The sequence shown here is derived from an EMBL/GenBank/DDBJ whole genome shotgun (WGS) entry which is preliminary data.</text>
</comment>
<reference evidence="1 2" key="1">
    <citation type="journal article" date="2019" name="Int. J. Syst. Evol. Microbiol.">
        <title>The Global Catalogue of Microorganisms (GCM) 10K type strain sequencing project: providing services to taxonomists for standard genome sequencing and annotation.</title>
        <authorList>
            <consortium name="The Broad Institute Genomics Platform"/>
            <consortium name="The Broad Institute Genome Sequencing Center for Infectious Disease"/>
            <person name="Wu L."/>
            <person name="Ma J."/>
        </authorList>
    </citation>
    <scope>NUCLEOTIDE SEQUENCE [LARGE SCALE GENOMIC DNA]</scope>
    <source>
        <strain evidence="1 2">JCM 16083</strain>
    </source>
</reference>